<evidence type="ECO:0000259" key="2">
    <source>
        <dbReference type="PROSITE" id="PS51677"/>
    </source>
</evidence>
<dbReference type="EC" id="3.-.-.-" evidence="3"/>
<accession>A0ABW3P5C9</accession>
<keyword evidence="1" id="KW-1133">Transmembrane helix</keyword>
<name>A0ABW3P5C9_9PROT</name>
<keyword evidence="1" id="KW-0472">Membrane</keyword>
<protein>
    <submittedName>
        <fullName evidence="3">Polysaccharide deacetylase family protein</fullName>
        <ecNumber evidence="3">3.-.-.-</ecNumber>
    </submittedName>
</protein>
<evidence type="ECO:0000313" key="3">
    <source>
        <dbReference type="EMBL" id="MFD1121229.1"/>
    </source>
</evidence>
<dbReference type="SUPFAM" id="SSF88713">
    <property type="entry name" value="Glycoside hydrolase/deacetylase"/>
    <property type="match status" value="1"/>
</dbReference>
<feature type="domain" description="NodB homology" evidence="2">
    <location>
        <begin position="83"/>
        <end position="269"/>
    </location>
</feature>
<evidence type="ECO:0000313" key="4">
    <source>
        <dbReference type="Proteomes" id="UP001597206"/>
    </source>
</evidence>
<dbReference type="InterPro" id="IPR002509">
    <property type="entry name" value="NODB_dom"/>
</dbReference>
<proteinExistence type="predicted"/>
<dbReference type="RefSeq" id="WP_379029688.1">
    <property type="nucleotide sequence ID" value="NZ_JBHTLN010000001.1"/>
</dbReference>
<dbReference type="Pfam" id="PF01522">
    <property type="entry name" value="Polysacc_deac_1"/>
    <property type="match status" value="1"/>
</dbReference>
<dbReference type="GO" id="GO:0016787">
    <property type="term" value="F:hydrolase activity"/>
    <property type="evidence" value="ECO:0007669"/>
    <property type="project" value="UniProtKB-KW"/>
</dbReference>
<reference evidence="4" key="1">
    <citation type="journal article" date="2019" name="Int. J. Syst. Evol. Microbiol.">
        <title>The Global Catalogue of Microorganisms (GCM) 10K type strain sequencing project: providing services to taxonomists for standard genome sequencing and annotation.</title>
        <authorList>
            <consortium name="The Broad Institute Genomics Platform"/>
            <consortium name="The Broad Institute Genome Sequencing Center for Infectious Disease"/>
            <person name="Wu L."/>
            <person name="Ma J."/>
        </authorList>
    </citation>
    <scope>NUCLEOTIDE SEQUENCE [LARGE SCALE GENOMIC DNA]</scope>
    <source>
        <strain evidence="4">CCUG 58411</strain>
    </source>
</reference>
<keyword evidence="3" id="KW-0378">Hydrolase</keyword>
<dbReference type="Gene3D" id="3.20.20.370">
    <property type="entry name" value="Glycoside hydrolase/deacetylase"/>
    <property type="match status" value="1"/>
</dbReference>
<dbReference type="PROSITE" id="PS51677">
    <property type="entry name" value="NODB"/>
    <property type="match status" value="1"/>
</dbReference>
<evidence type="ECO:0000256" key="1">
    <source>
        <dbReference type="SAM" id="Phobius"/>
    </source>
</evidence>
<dbReference type="InterPro" id="IPR050248">
    <property type="entry name" value="Polysacc_deacetylase_ArnD"/>
</dbReference>
<feature type="transmembrane region" description="Helical" evidence="1">
    <location>
        <begin position="20"/>
        <end position="38"/>
    </location>
</feature>
<sequence length="276" mass="30740">MTEYLANSANLEKLRQAPWLVKASVLLHVALLICLVIAPGLWPWLLAVFLANHLLISLVGLWPRSTWLGSNWTELPQAAKRRNEVALTIDDGPDPAVTRPVLDILDHYQVKATFFYIGYKAAKHSELCREIVARGHAIENHSQHHSVYFSMFGYTRMANEILAAQETLQQITGIRPRFFRAPAGLRNPFLDPVLKRLGLQLASWSVRAFDTRTNDADKVKIRLINGLRPGAIILLHDGNAARTVRNEPIIVATLPALLEAAKAKGLHLVTLAQAAH</sequence>
<dbReference type="Proteomes" id="UP001597206">
    <property type="component" value="Unassembled WGS sequence"/>
</dbReference>
<dbReference type="EMBL" id="JBHTLN010000001">
    <property type="protein sequence ID" value="MFD1121229.1"/>
    <property type="molecule type" value="Genomic_DNA"/>
</dbReference>
<organism evidence="3 4">
    <name type="scientific">Methylophilus flavus</name>
    <dbReference type="NCBI Taxonomy" id="640084"/>
    <lineage>
        <taxon>Bacteria</taxon>
        <taxon>Pseudomonadati</taxon>
        <taxon>Pseudomonadota</taxon>
        <taxon>Betaproteobacteria</taxon>
        <taxon>Nitrosomonadales</taxon>
        <taxon>Methylophilaceae</taxon>
        <taxon>Methylophilus</taxon>
    </lineage>
</organism>
<dbReference type="CDD" id="cd10917">
    <property type="entry name" value="CE4_NodB_like_6s_7s"/>
    <property type="match status" value="1"/>
</dbReference>
<keyword evidence="4" id="KW-1185">Reference proteome</keyword>
<dbReference type="InterPro" id="IPR011330">
    <property type="entry name" value="Glyco_hydro/deAcase_b/a-brl"/>
</dbReference>
<gene>
    <name evidence="3" type="ORF">ACFQ2T_01830</name>
</gene>
<dbReference type="PANTHER" id="PTHR10587:SF137">
    <property type="entry name" value="4-DEOXY-4-FORMAMIDO-L-ARABINOSE-PHOSPHOUNDECAPRENOL DEFORMYLASE ARND-RELATED"/>
    <property type="match status" value="1"/>
</dbReference>
<keyword evidence="1" id="KW-0812">Transmembrane</keyword>
<comment type="caution">
    <text evidence="3">The sequence shown here is derived from an EMBL/GenBank/DDBJ whole genome shotgun (WGS) entry which is preliminary data.</text>
</comment>
<dbReference type="PANTHER" id="PTHR10587">
    <property type="entry name" value="GLYCOSYL TRANSFERASE-RELATED"/>
    <property type="match status" value="1"/>
</dbReference>